<dbReference type="Proteomes" id="UP000000370">
    <property type="component" value="Chromosome"/>
</dbReference>
<sequence>MKKKIKNSKKRKNKIKNTKNVIKNKIQKMEDKLIDNNSYTDLEDRKVSKLKRLIVIDWEKLSYFVGTSTAILGVIFLIINKIHILLYQHNCEKVYKIPGKYFYNNDGNNKSDIIILFFCLIIFFSPLLIKKYLLKRGGFNKRFNNIIIAGLIIFTGYVLGLINTLNLVTVFELIDNKFQIPEYVTTWINNNSYFIVIAMIIITLLSILIISNNQEVNSIKHIKIRKLINGVGLISYIITVTLFISAATINLTTKEDKKYYETIIIEGKNMVVLSTINDVFLVVEYAQNNGETMFFTYNYMLIDNNNIIITNKVFDPPPMIITTIP</sequence>
<dbReference type="EMBL" id="CP000885">
    <property type="protein sequence ID" value="ABX41003.1"/>
    <property type="molecule type" value="Genomic_DNA"/>
</dbReference>
<keyword evidence="2" id="KW-0472">Membrane</keyword>
<evidence type="ECO:0000256" key="1">
    <source>
        <dbReference type="SAM" id="Coils"/>
    </source>
</evidence>
<dbReference type="AlphaFoldDB" id="A9KJ04"/>
<organism evidence="3 4">
    <name type="scientific">Lachnoclostridium phytofermentans (strain ATCC 700394 / DSM 18823 / ISDg)</name>
    <name type="common">Clostridium phytofermentans</name>
    <dbReference type="NCBI Taxonomy" id="357809"/>
    <lineage>
        <taxon>Bacteria</taxon>
        <taxon>Bacillati</taxon>
        <taxon>Bacillota</taxon>
        <taxon>Clostridia</taxon>
        <taxon>Lachnospirales</taxon>
        <taxon>Lachnospiraceae</taxon>
    </lineage>
</organism>
<gene>
    <name evidence="3" type="ordered locus">Cphy_0616</name>
</gene>
<feature type="coiled-coil region" evidence="1">
    <location>
        <begin position="5"/>
        <end position="32"/>
    </location>
</feature>
<feature type="transmembrane region" description="Helical" evidence="2">
    <location>
        <begin position="61"/>
        <end position="79"/>
    </location>
</feature>
<feature type="transmembrane region" description="Helical" evidence="2">
    <location>
        <begin position="231"/>
        <end position="251"/>
    </location>
</feature>
<name>A9KJ04_LACP7</name>
<dbReference type="eggNOG" id="ENOG502ZWDF">
    <property type="taxonomic scope" value="Bacteria"/>
</dbReference>
<dbReference type="OrthoDB" id="9795776at2"/>
<keyword evidence="1" id="KW-0175">Coiled coil</keyword>
<reference evidence="4" key="1">
    <citation type="submission" date="2007-11" db="EMBL/GenBank/DDBJ databases">
        <title>Complete genome sequence of Clostridium phytofermentans ISDg.</title>
        <authorList>
            <person name="Leschine S.B."/>
            <person name="Warnick T.A."/>
            <person name="Blanchard J.L."/>
            <person name="Schnell D.J."/>
            <person name="Petit E.L."/>
            <person name="LaTouf W.G."/>
            <person name="Copeland A."/>
            <person name="Lucas S."/>
            <person name="Lapidus A."/>
            <person name="Barry K."/>
            <person name="Glavina del Rio T."/>
            <person name="Dalin E."/>
            <person name="Tice H."/>
            <person name="Pitluck S."/>
            <person name="Kiss H."/>
            <person name="Brettin T."/>
            <person name="Bruce D."/>
            <person name="Detter J.C."/>
            <person name="Han C."/>
            <person name="Kuske C."/>
            <person name="Schmutz J."/>
            <person name="Larimer F."/>
            <person name="Land M."/>
            <person name="Hauser L."/>
            <person name="Kyrpides N."/>
            <person name="Kim E.A."/>
            <person name="Richardson P."/>
        </authorList>
    </citation>
    <scope>NUCLEOTIDE SEQUENCE [LARGE SCALE GENOMIC DNA]</scope>
    <source>
        <strain evidence="4">ATCC 700394 / DSM 18823 / ISDg</strain>
    </source>
</reference>
<keyword evidence="2" id="KW-1133">Transmembrane helix</keyword>
<dbReference type="RefSeq" id="WP_012198647.1">
    <property type="nucleotide sequence ID" value="NC_010001.1"/>
</dbReference>
<feature type="transmembrane region" description="Helical" evidence="2">
    <location>
        <begin position="113"/>
        <end position="134"/>
    </location>
</feature>
<evidence type="ECO:0000256" key="2">
    <source>
        <dbReference type="SAM" id="Phobius"/>
    </source>
</evidence>
<dbReference type="KEGG" id="cpy:Cphy_0616"/>
<evidence type="ECO:0000313" key="3">
    <source>
        <dbReference type="EMBL" id="ABX41003.1"/>
    </source>
</evidence>
<keyword evidence="4" id="KW-1185">Reference proteome</keyword>
<dbReference type="HOGENOM" id="CLU_854454_0_0_9"/>
<keyword evidence="2" id="KW-0812">Transmembrane</keyword>
<feature type="transmembrane region" description="Helical" evidence="2">
    <location>
        <begin position="146"/>
        <end position="171"/>
    </location>
</feature>
<accession>A9KJ04</accession>
<protein>
    <submittedName>
        <fullName evidence="3">Uncharacterized protein</fullName>
    </submittedName>
</protein>
<proteinExistence type="predicted"/>
<feature type="transmembrane region" description="Helical" evidence="2">
    <location>
        <begin position="191"/>
        <end position="210"/>
    </location>
</feature>
<evidence type="ECO:0000313" key="4">
    <source>
        <dbReference type="Proteomes" id="UP000000370"/>
    </source>
</evidence>